<dbReference type="GeneID" id="140010122"/>
<organism evidence="12 13">
    <name type="scientific">Coffea arabica</name>
    <name type="common">Arabian coffee</name>
    <dbReference type="NCBI Taxonomy" id="13443"/>
    <lineage>
        <taxon>Eukaryota</taxon>
        <taxon>Viridiplantae</taxon>
        <taxon>Streptophyta</taxon>
        <taxon>Embryophyta</taxon>
        <taxon>Tracheophyta</taxon>
        <taxon>Spermatophyta</taxon>
        <taxon>Magnoliopsida</taxon>
        <taxon>eudicotyledons</taxon>
        <taxon>Gunneridae</taxon>
        <taxon>Pentapetalae</taxon>
        <taxon>asterids</taxon>
        <taxon>lamiids</taxon>
        <taxon>Gentianales</taxon>
        <taxon>Rubiaceae</taxon>
        <taxon>Ixoroideae</taxon>
        <taxon>Gardenieae complex</taxon>
        <taxon>Bertiereae - Coffeeae clade</taxon>
        <taxon>Coffeeae</taxon>
        <taxon>Coffea</taxon>
    </lineage>
</organism>
<evidence type="ECO:0000313" key="13">
    <source>
        <dbReference type="RefSeq" id="XP_071912574.1"/>
    </source>
</evidence>
<dbReference type="Proteomes" id="UP001652660">
    <property type="component" value="Chromosome 1e"/>
</dbReference>
<dbReference type="SMART" id="SM00369">
    <property type="entry name" value="LRR_TYP"/>
    <property type="match status" value="9"/>
</dbReference>
<feature type="transmembrane region" description="Helical" evidence="11">
    <location>
        <begin position="844"/>
        <end position="863"/>
    </location>
</feature>
<evidence type="ECO:0000256" key="6">
    <source>
        <dbReference type="ARBA" id="ARBA00022729"/>
    </source>
</evidence>
<evidence type="ECO:0000256" key="3">
    <source>
        <dbReference type="ARBA" id="ARBA00022475"/>
    </source>
</evidence>
<sequence length="892" mass="99991">MFSISTYASCDHSYPKTTHWTAHTDCCSWDGVTCHNLTGRVIGLDLSCAQLQGVIHPNSTLFRLSHLRHLNLGFNHFIDSRISHRFGSLKSLTHLNLSYSNFQGEIASEISHLSNLISLDLSANELLRYELSNFEAMLQNLTHLRELSLSTVDISSELRVNFSSSLTYLDLMDTGIRGNLPSNIFHLPNMQVVSLGGNENLAISLSKLKLNCNISNSLRQLDLFSTNFSAALPDLIGCIGSLNSLDLSNCQISGVIPESIGNLTQLIELSLDSNYLRGKIPDKFSISQKISWLSLGHNFLTGKFPNSLHNLTHLYHLDLSSNQLTGEIEDFKSRLLSEIQLESNQLSGSIPPSIFTIPTLSVLELSSNHFTGVGQDLFVNFNQFQENPLQNEAPWNTTINVSISYSNFVHLGLSSCQIKEFPEFLRNSERLDFLDLSNNMIHGEIPSWFMSKTFDKLIYLNLSHNFLIGTIDPLPVTPHLEFLDVSSNSLQGRMPSSLCELSILTILDLSNNNLSGPIPQCLGNSSQSLEIMDLGNNRLFGTIPTTFSKGNSLGFLMLNDNQLQGPLPRSLAHCEGLELLDLGNNKIDDKFPVWLETLSYLKVLILTSNRFHGAIGNCQTKSPFPRLRIIDASHNELTGALPEEILSNFKAMKSSKHQQKEFQYMKLTFINDYYIHSVGLFIKGTEYSLERVLITRIAIDFSSNRFEGQIPEIIGSLHSLQLLTLSRNNFSGPIPKALGNLNMLESLDLSWNQLEGTIPRELLNLDFLEFLNLSENRLVGPIPRGRHFDTFGDDSYRGNLDLCGFPLTKDCGDIEATPPATPWEAEQQYDDSEFFDGFTWKAVLLGYGCGLVLGLIMGGLIFLTGKPRWFVLIVEESFKPRRQSRKWIHIRT</sequence>
<proteinExistence type="inferred from homology"/>
<comment type="subcellular location">
    <subcellularLocation>
        <location evidence="1">Cell membrane</location>
        <topology evidence="1">Single-pass type I membrane protein</topology>
    </subcellularLocation>
</comment>
<evidence type="ECO:0000256" key="8">
    <source>
        <dbReference type="ARBA" id="ARBA00022989"/>
    </source>
</evidence>
<dbReference type="InterPro" id="IPR001611">
    <property type="entry name" value="Leu-rich_rpt"/>
</dbReference>
<evidence type="ECO:0000313" key="12">
    <source>
        <dbReference type="Proteomes" id="UP001652660"/>
    </source>
</evidence>
<evidence type="ECO:0000256" key="9">
    <source>
        <dbReference type="ARBA" id="ARBA00023136"/>
    </source>
</evidence>
<keyword evidence="5 11" id="KW-0812">Transmembrane</keyword>
<keyword evidence="3" id="KW-1003">Cell membrane</keyword>
<keyword evidence="6" id="KW-0732">Signal</keyword>
<dbReference type="Pfam" id="PF13855">
    <property type="entry name" value="LRR_8"/>
    <property type="match status" value="2"/>
</dbReference>
<dbReference type="PANTHER" id="PTHR48061">
    <property type="entry name" value="LEUCINE-RICH REPEAT RECEPTOR PROTEIN KINASE EMS1-LIKE-RELATED"/>
    <property type="match status" value="1"/>
</dbReference>
<reference evidence="13" key="2">
    <citation type="submission" date="2025-08" db="UniProtKB">
        <authorList>
            <consortium name="RefSeq"/>
        </authorList>
    </citation>
    <scope>IDENTIFICATION</scope>
    <source>
        <tissue evidence="13">Leaves</tissue>
    </source>
</reference>
<accession>A0ABM4UZ71</accession>
<dbReference type="PANTHER" id="PTHR48061:SF38">
    <property type="entry name" value="SERINE_THREONINE-PROTEIN KINASE BRI1"/>
    <property type="match status" value="1"/>
</dbReference>
<dbReference type="InterPro" id="IPR046956">
    <property type="entry name" value="RLP23-like"/>
</dbReference>
<evidence type="ECO:0000256" key="5">
    <source>
        <dbReference type="ARBA" id="ARBA00022692"/>
    </source>
</evidence>
<dbReference type="Pfam" id="PF13516">
    <property type="entry name" value="LRR_6"/>
    <property type="match status" value="2"/>
</dbReference>
<dbReference type="Gene3D" id="3.80.10.10">
    <property type="entry name" value="Ribonuclease Inhibitor"/>
    <property type="match status" value="5"/>
</dbReference>
<gene>
    <name evidence="13" type="primary">LOC140010122</name>
</gene>
<keyword evidence="4" id="KW-0433">Leucine-rich repeat</keyword>
<keyword evidence="8 11" id="KW-1133">Transmembrane helix</keyword>
<evidence type="ECO:0000256" key="1">
    <source>
        <dbReference type="ARBA" id="ARBA00004251"/>
    </source>
</evidence>
<name>A0ABM4UZ71_COFAR</name>
<dbReference type="RefSeq" id="XP_071912574.1">
    <property type="nucleotide sequence ID" value="XM_072056473.1"/>
</dbReference>
<keyword evidence="10" id="KW-0325">Glycoprotein</keyword>
<dbReference type="InterPro" id="IPR032675">
    <property type="entry name" value="LRR_dom_sf"/>
</dbReference>
<dbReference type="SUPFAM" id="SSF52058">
    <property type="entry name" value="L domain-like"/>
    <property type="match status" value="2"/>
</dbReference>
<evidence type="ECO:0000256" key="7">
    <source>
        <dbReference type="ARBA" id="ARBA00022737"/>
    </source>
</evidence>
<evidence type="ECO:0000256" key="4">
    <source>
        <dbReference type="ARBA" id="ARBA00022614"/>
    </source>
</evidence>
<evidence type="ECO:0000256" key="10">
    <source>
        <dbReference type="ARBA" id="ARBA00023180"/>
    </source>
</evidence>
<evidence type="ECO:0000256" key="2">
    <source>
        <dbReference type="ARBA" id="ARBA00009592"/>
    </source>
</evidence>
<reference evidence="12" key="1">
    <citation type="journal article" date="2025" name="Foods">
        <title>Unveiling the Microbial Signatures of Arabica Coffee Cherries: Insights into Ripeness Specific Diversity, Functional Traits, and Implications for Quality and Safety.</title>
        <authorList>
            <consortium name="RefSeq"/>
            <person name="Tenea G.N."/>
            <person name="Cifuentes V."/>
            <person name="Reyes P."/>
            <person name="Cevallos-Vallejos M."/>
        </authorList>
    </citation>
    <scope>NUCLEOTIDE SEQUENCE [LARGE SCALE GENOMIC DNA]</scope>
</reference>
<keyword evidence="7" id="KW-0677">Repeat</keyword>
<comment type="similarity">
    <text evidence="2">Belongs to the RLP family.</text>
</comment>
<dbReference type="InterPro" id="IPR003591">
    <property type="entry name" value="Leu-rich_rpt_typical-subtyp"/>
</dbReference>
<dbReference type="PRINTS" id="PR00019">
    <property type="entry name" value="LEURICHRPT"/>
</dbReference>
<keyword evidence="9 11" id="KW-0472">Membrane</keyword>
<keyword evidence="12" id="KW-1185">Reference proteome</keyword>
<dbReference type="Pfam" id="PF00560">
    <property type="entry name" value="LRR_1"/>
    <property type="match status" value="6"/>
</dbReference>
<protein>
    <submittedName>
        <fullName evidence="13">Receptor-like protein Cf-9 homolog</fullName>
    </submittedName>
</protein>
<evidence type="ECO:0000256" key="11">
    <source>
        <dbReference type="SAM" id="Phobius"/>
    </source>
</evidence>